<keyword evidence="2" id="KW-1185">Reference proteome</keyword>
<dbReference type="Proteomes" id="UP001501710">
    <property type="component" value="Unassembled WGS sequence"/>
</dbReference>
<name>A0ABP8BT19_9ACTN</name>
<dbReference type="EMBL" id="BAABAS010000003">
    <property type="protein sequence ID" value="GAA4225023.1"/>
    <property type="molecule type" value="Genomic_DNA"/>
</dbReference>
<evidence type="ECO:0000313" key="1">
    <source>
        <dbReference type="EMBL" id="GAA4225023.1"/>
    </source>
</evidence>
<accession>A0ABP8BT19</accession>
<proteinExistence type="predicted"/>
<organism evidence="1 2">
    <name type="scientific">Actinomadura meridiana</name>
    <dbReference type="NCBI Taxonomy" id="559626"/>
    <lineage>
        <taxon>Bacteria</taxon>
        <taxon>Bacillati</taxon>
        <taxon>Actinomycetota</taxon>
        <taxon>Actinomycetes</taxon>
        <taxon>Streptosporangiales</taxon>
        <taxon>Thermomonosporaceae</taxon>
        <taxon>Actinomadura</taxon>
    </lineage>
</organism>
<comment type="caution">
    <text evidence="1">The sequence shown here is derived from an EMBL/GenBank/DDBJ whole genome shotgun (WGS) entry which is preliminary data.</text>
</comment>
<sequence>MALIFFGKDDNSKAGGSPAVFVDDETNELVFQGITETDPETLAIIDRHSRTMPNESSVRVPPHLVAKIMEAIDVIRARSA</sequence>
<evidence type="ECO:0000313" key="2">
    <source>
        <dbReference type="Proteomes" id="UP001501710"/>
    </source>
</evidence>
<reference evidence="2" key="1">
    <citation type="journal article" date="2019" name="Int. J. Syst. Evol. Microbiol.">
        <title>The Global Catalogue of Microorganisms (GCM) 10K type strain sequencing project: providing services to taxonomists for standard genome sequencing and annotation.</title>
        <authorList>
            <consortium name="The Broad Institute Genomics Platform"/>
            <consortium name="The Broad Institute Genome Sequencing Center for Infectious Disease"/>
            <person name="Wu L."/>
            <person name="Ma J."/>
        </authorList>
    </citation>
    <scope>NUCLEOTIDE SEQUENCE [LARGE SCALE GENOMIC DNA]</scope>
    <source>
        <strain evidence="2">JCM 17440</strain>
    </source>
</reference>
<evidence type="ECO:0008006" key="3">
    <source>
        <dbReference type="Google" id="ProtNLM"/>
    </source>
</evidence>
<gene>
    <name evidence="1" type="ORF">GCM10022254_05980</name>
</gene>
<protein>
    <recommendedName>
        <fullName evidence="3">DUF5753 domain-containing protein</fullName>
    </recommendedName>
</protein>
<dbReference type="RefSeq" id="WP_344889160.1">
    <property type="nucleotide sequence ID" value="NZ_BAABAS010000003.1"/>
</dbReference>